<dbReference type="Proteomes" id="UP001328107">
    <property type="component" value="Unassembled WGS sequence"/>
</dbReference>
<organism evidence="2 3">
    <name type="scientific">Pristionchus mayeri</name>
    <dbReference type="NCBI Taxonomy" id="1317129"/>
    <lineage>
        <taxon>Eukaryota</taxon>
        <taxon>Metazoa</taxon>
        <taxon>Ecdysozoa</taxon>
        <taxon>Nematoda</taxon>
        <taxon>Chromadorea</taxon>
        <taxon>Rhabditida</taxon>
        <taxon>Rhabditina</taxon>
        <taxon>Diplogasteromorpha</taxon>
        <taxon>Diplogasteroidea</taxon>
        <taxon>Neodiplogasteridae</taxon>
        <taxon>Pristionchus</taxon>
    </lineage>
</organism>
<evidence type="ECO:0000256" key="1">
    <source>
        <dbReference type="SAM" id="MobiDB-lite"/>
    </source>
</evidence>
<proteinExistence type="predicted"/>
<feature type="non-terminal residue" evidence="2">
    <location>
        <position position="1"/>
    </location>
</feature>
<accession>A0AAN4Z0Q9</accession>
<comment type="caution">
    <text evidence="2">The sequence shown here is derived from an EMBL/GenBank/DDBJ whole genome shotgun (WGS) entry which is preliminary data.</text>
</comment>
<dbReference type="EMBL" id="BTRK01000001">
    <property type="protein sequence ID" value="GMR31681.1"/>
    <property type="molecule type" value="Genomic_DNA"/>
</dbReference>
<name>A0AAN4Z0Q9_9BILA</name>
<keyword evidence="3" id="KW-1185">Reference proteome</keyword>
<dbReference type="AlphaFoldDB" id="A0AAN4Z0Q9"/>
<feature type="compositionally biased region" description="Acidic residues" evidence="1">
    <location>
        <begin position="223"/>
        <end position="232"/>
    </location>
</feature>
<reference evidence="3" key="1">
    <citation type="submission" date="2022-10" db="EMBL/GenBank/DDBJ databases">
        <title>Genome assembly of Pristionchus species.</title>
        <authorList>
            <person name="Yoshida K."/>
            <person name="Sommer R.J."/>
        </authorList>
    </citation>
    <scope>NUCLEOTIDE SEQUENCE [LARGE SCALE GENOMIC DNA]</scope>
    <source>
        <strain evidence="3">RS5460</strain>
    </source>
</reference>
<protein>
    <submittedName>
        <fullName evidence="2">Uncharacterized protein</fullName>
    </submittedName>
</protein>
<sequence>FRSGITYSQIVRGPMSMSSKGCAHKCGYNKIFSPRCRPVEEEKSSQSNPGVRVHFKFSDAEVMANHVLGLGEIMRRGNEQETTAAINKWTKQMIFSHLPKMMKGAHMQGCTHGGSATTTCTKKAGEPWKMTTRMREDKATSTRVDPRAYLWEQRPSTSDGRGMDRPMEVEMFKVEYEATKMKMNGGGERRKDIFAPILNHNLVLKDVGMQTDEEEVPSVLELTSEEEEEEVV</sequence>
<evidence type="ECO:0000313" key="2">
    <source>
        <dbReference type="EMBL" id="GMR31681.1"/>
    </source>
</evidence>
<feature type="region of interest" description="Disordered" evidence="1">
    <location>
        <begin position="213"/>
        <end position="232"/>
    </location>
</feature>
<gene>
    <name evidence="2" type="ORF">PMAYCL1PPCAC_01876</name>
</gene>
<evidence type="ECO:0000313" key="3">
    <source>
        <dbReference type="Proteomes" id="UP001328107"/>
    </source>
</evidence>